<name>A0A1H7L590_RUMAL</name>
<keyword evidence="1 4" id="KW-0808">Transferase</keyword>
<dbReference type="SUPFAM" id="SSF55729">
    <property type="entry name" value="Acyl-CoA N-acyltransferases (Nat)"/>
    <property type="match status" value="1"/>
</dbReference>
<dbReference type="EMBL" id="FOAT01000008">
    <property type="protein sequence ID" value="SEK94004.1"/>
    <property type="molecule type" value="Genomic_DNA"/>
</dbReference>
<protein>
    <submittedName>
        <fullName evidence="4">Acetyltransferase (GNAT) domain-containing protein</fullName>
    </submittedName>
</protein>
<evidence type="ECO:0000256" key="2">
    <source>
        <dbReference type="ARBA" id="ARBA00023315"/>
    </source>
</evidence>
<dbReference type="Proteomes" id="UP000186015">
    <property type="component" value="Unassembled WGS sequence"/>
</dbReference>
<dbReference type="PANTHER" id="PTHR43877:SF2">
    <property type="entry name" value="AMINOALKYLPHOSPHONATE N-ACETYLTRANSFERASE-RELATED"/>
    <property type="match status" value="1"/>
</dbReference>
<sequence length="164" mass="19049">MIYRKAVREDIDAICKIITSAIAEMELHNIFQWDSVYPAKEDFLSDIENNTLFVGTADDDIAVVYAVSKEYDEQYSNGNWQYPDSDFRVIHRLCVAPKYQHKGIAGQTLAHIENELRKSRIDSVRLDVFTENPFALSLYRTHGYTEVGNANWRKGRFLLMEKHL</sequence>
<dbReference type="CDD" id="cd04301">
    <property type="entry name" value="NAT_SF"/>
    <property type="match status" value="1"/>
</dbReference>
<proteinExistence type="predicted"/>
<dbReference type="PANTHER" id="PTHR43877">
    <property type="entry name" value="AMINOALKYLPHOSPHONATE N-ACETYLTRANSFERASE-RELATED-RELATED"/>
    <property type="match status" value="1"/>
</dbReference>
<dbReference type="PROSITE" id="PS51186">
    <property type="entry name" value="GNAT"/>
    <property type="match status" value="1"/>
</dbReference>
<evidence type="ECO:0000259" key="3">
    <source>
        <dbReference type="PROSITE" id="PS51186"/>
    </source>
</evidence>
<dbReference type="InterPro" id="IPR016181">
    <property type="entry name" value="Acyl_CoA_acyltransferase"/>
</dbReference>
<dbReference type="GO" id="GO:0016747">
    <property type="term" value="F:acyltransferase activity, transferring groups other than amino-acyl groups"/>
    <property type="evidence" value="ECO:0007669"/>
    <property type="project" value="InterPro"/>
</dbReference>
<organism evidence="4 5">
    <name type="scientific">Ruminococcus albus</name>
    <dbReference type="NCBI Taxonomy" id="1264"/>
    <lineage>
        <taxon>Bacteria</taxon>
        <taxon>Bacillati</taxon>
        <taxon>Bacillota</taxon>
        <taxon>Clostridia</taxon>
        <taxon>Eubacteriales</taxon>
        <taxon>Oscillospiraceae</taxon>
        <taxon>Ruminococcus</taxon>
    </lineage>
</organism>
<accession>A0A1H7L590</accession>
<feature type="domain" description="N-acetyltransferase" evidence="3">
    <location>
        <begin position="1"/>
        <end position="164"/>
    </location>
</feature>
<dbReference type="Pfam" id="PF00583">
    <property type="entry name" value="Acetyltransf_1"/>
    <property type="match status" value="1"/>
</dbReference>
<evidence type="ECO:0000313" key="5">
    <source>
        <dbReference type="Proteomes" id="UP000186015"/>
    </source>
</evidence>
<dbReference type="OrthoDB" id="9796381at2"/>
<dbReference type="AlphaFoldDB" id="A0A1H7L590"/>
<keyword evidence="2" id="KW-0012">Acyltransferase</keyword>
<evidence type="ECO:0000313" key="4">
    <source>
        <dbReference type="EMBL" id="SEK94004.1"/>
    </source>
</evidence>
<reference evidence="4 5" key="1">
    <citation type="submission" date="2016-10" db="EMBL/GenBank/DDBJ databases">
        <authorList>
            <person name="de Groot N.N."/>
        </authorList>
    </citation>
    <scope>NUCLEOTIDE SEQUENCE [LARGE SCALE GENOMIC DNA]</scope>
    <source>
        <strain evidence="4 5">KH2T6</strain>
    </source>
</reference>
<dbReference type="Gene3D" id="3.40.630.30">
    <property type="match status" value="1"/>
</dbReference>
<dbReference type="InterPro" id="IPR050832">
    <property type="entry name" value="Bact_Acetyltransf"/>
</dbReference>
<gene>
    <name evidence="4" type="ORF">SAMN05216469_10854</name>
</gene>
<dbReference type="InterPro" id="IPR000182">
    <property type="entry name" value="GNAT_dom"/>
</dbReference>
<evidence type="ECO:0000256" key="1">
    <source>
        <dbReference type="ARBA" id="ARBA00022679"/>
    </source>
</evidence>
<dbReference type="RefSeq" id="WP_074833390.1">
    <property type="nucleotide sequence ID" value="NZ_FOAT01000008.1"/>
</dbReference>